<dbReference type="Gene3D" id="1.10.287.110">
    <property type="entry name" value="DnaJ domain"/>
    <property type="match status" value="1"/>
</dbReference>
<name>A0A9P1FP79_9DINO</name>
<protein>
    <recommendedName>
        <fullName evidence="1">J domain-containing protein</fullName>
    </recommendedName>
</protein>
<gene>
    <name evidence="2" type="ORF">C1SCF055_LOCUS12072</name>
</gene>
<evidence type="ECO:0000313" key="3">
    <source>
        <dbReference type="EMBL" id="CAL1137919.1"/>
    </source>
</evidence>
<sequence length="104" mass="11961">MSDSISAFRKSALKFHPDKNKDKDAGEKFKQVVCYAFVDDDAVDAKSSSCTFATKFNEGAKIFQEPENGKRRSRRSLRWTTIKSSALRKQRARLTSSVRSEHWR</sequence>
<dbReference type="OrthoDB" id="10250354at2759"/>
<dbReference type="EMBL" id="CAMXCT010000896">
    <property type="protein sequence ID" value="CAI3984544.1"/>
    <property type="molecule type" value="Genomic_DNA"/>
</dbReference>
<dbReference type="SUPFAM" id="SSF46565">
    <property type="entry name" value="Chaperone J-domain"/>
    <property type="match status" value="1"/>
</dbReference>
<dbReference type="EMBL" id="CAMXCT030000896">
    <property type="protein sequence ID" value="CAL4771856.1"/>
    <property type="molecule type" value="Genomic_DNA"/>
</dbReference>
<reference evidence="2" key="1">
    <citation type="submission" date="2022-10" db="EMBL/GenBank/DDBJ databases">
        <authorList>
            <person name="Chen Y."/>
            <person name="Dougan E. K."/>
            <person name="Chan C."/>
            <person name="Rhodes N."/>
            <person name="Thang M."/>
        </authorList>
    </citation>
    <scope>NUCLEOTIDE SEQUENCE</scope>
</reference>
<dbReference type="EMBL" id="CAMXCT020000896">
    <property type="protein sequence ID" value="CAL1137919.1"/>
    <property type="molecule type" value="Genomic_DNA"/>
</dbReference>
<keyword evidence="4" id="KW-1185">Reference proteome</keyword>
<evidence type="ECO:0000313" key="4">
    <source>
        <dbReference type="Proteomes" id="UP001152797"/>
    </source>
</evidence>
<comment type="caution">
    <text evidence="2">The sequence shown here is derived from an EMBL/GenBank/DDBJ whole genome shotgun (WGS) entry which is preliminary data.</text>
</comment>
<proteinExistence type="predicted"/>
<dbReference type="AlphaFoldDB" id="A0A9P1FP79"/>
<dbReference type="InterPro" id="IPR036869">
    <property type="entry name" value="J_dom_sf"/>
</dbReference>
<dbReference type="InterPro" id="IPR001623">
    <property type="entry name" value="DnaJ_domain"/>
</dbReference>
<evidence type="ECO:0000313" key="2">
    <source>
        <dbReference type="EMBL" id="CAI3984544.1"/>
    </source>
</evidence>
<organism evidence="2">
    <name type="scientific">Cladocopium goreaui</name>
    <dbReference type="NCBI Taxonomy" id="2562237"/>
    <lineage>
        <taxon>Eukaryota</taxon>
        <taxon>Sar</taxon>
        <taxon>Alveolata</taxon>
        <taxon>Dinophyceae</taxon>
        <taxon>Suessiales</taxon>
        <taxon>Symbiodiniaceae</taxon>
        <taxon>Cladocopium</taxon>
    </lineage>
</organism>
<dbReference type="Proteomes" id="UP001152797">
    <property type="component" value="Unassembled WGS sequence"/>
</dbReference>
<feature type="domain" description="J" evidence="1">
    <location>
        <begin position="6"/>
        <end position="32"/>
    </location>
</feature>
<dbReference type="CDD" id="cd06257">
    <property type="entry name" value="DnaJ"/>
    <property type="match status" value="1"/>
</dbReference>
<accession>A0A9P1FP79</accession>
<reference evidence="3" key="2">
    <citation type="submission" date="2024-04" db="EMBL/GenBank/DDBJ databases">
        <authorList>
            <person name="Chen Y."/>
            <person name="Shah S."/>
            <person name="Dougan E. K."/>
            <person name="Thang M."/>
            <person name="Chan C."/>
        </authorList>
    </citation>
    <scope>NUCLEOTIDE SEQUENCE [LARGE SCALE GENOMIC DNA]</scope>
</reference>
<dbReference type="Pfam" id="PF00226">
    <property type="entry name" value="DnaJ"/>
    <property type="match status" value="1"/>
</dbReference>
<evidence type="ECO:0000259" key="1">
    <source>
        <dbReference type="Pfam" id="PF00226"/>
    </source>
</evidence>